<dbReference type="OrthoDB" id="9781544at2"/>
<keyword evidence="1" id="KW-0238">DNA-binding</keyword>
<evidence type="ECO:0000259" key="2">
    <source>
        <dbReference type="PROSITE" id="PS50943"/>
    </source>
</evidence>
<dbReference type="InterPro" id="IPR010982">
    <property type="entry name" value="Lambda_DNA-bd_dom_sf"/>
</dbReference>
<organism evidence="3 4">
    <name type="scientific">Butyrivibrio fibrisolvens DSM 3071</name>
    <dbReference type="NCBI Taxonomy" id="1121131"/>
    <lineage>
        <taxon>Bacteria</taxon>
        <taxon>Bacillati</taxon>
        <taxon>Bacillota</taxon>
        <taxon>Clostridia</taxon>
        <taxon>Lachnospirales</taxon>
        <taxon>Lachnospiraceae</taxon>
        <taxon>Butyrivibrio</taxon>
    </lineage>
</organism>
<dbReference type="PANTHER" id="PTHR46558">
    <property type="entry name" value="TRACRIPTIONAL REGULATORY PROTEIN-RELATED-RELATED"/>
    <property type="match status" value="1"/>
</dbReference>
<dbReference type="GeneID" id="89510036"/>
<evidence type="ECO:0000313" key="3">
    <source>
        <dbReference type="EMBL" id="SHI16132.1"/>
    </source>
</evidence>
<dbReference type="SUPFAM" id="SSF47413">
    <property type="entry name" value="lambda repressor-like DNA-binding domains"/>
    <property type="match status" value="1"/>
</dbReference>
<gene>
    <name evidence="3" type="ORF">SAMN02745229_01775</name>
</gene>
<dbReference type="PROSITE" id="PS50943">
    <property type="entry name" value="HTH_CROC1"/>
    <property type="match status" value="1"/>
</dbReference>
<sequence length="256" mass="28698">MNIGDQILFLRKNKGITQEQLAQKLGITNQAVSKWESGQCMPDIQLLPDIAAFFNVSIDKLMGVEPGANDDDILLTINDQIQSAETGTEYSKVMKIVKALHAIVLVMESRKEESGYPEFGMDETIEHAVCNEWGLSSIAIPQIVTTMRRGNVFFSDDQKLYDENSIKKISGLMKKLSDKLTLTVLFAIYDITSKDEKKRAFIDEICELTDLSKEIVETVLGGDISFFLDKKEDGSFRIKGEYMNLPPVLSVLYPAL</sequence>
<accession>A0A1M5YVK7</accession>
<keyword evidence="4" id="KW-1185">Reference proteome</keyword>
<name>A0A1M5YVK7_BUTFI</name>
<proteinExistence type="predicted"/>
<dbReference type="Pfam" id="PF01381">
    <property type="entry name" value="HTH_3"/>
    <property type="match status" value="1"/>
</dbReference>
<dbReference type="SMART" id="SM00530">
    <property type="entry name" value="HTH_XRE"/>
    <property type="match status" value="1"/>
</dbReference>
<dbReference type="InterPro" id="IPR001387">
    <property type="entry name" value="Cro/C1-type_HTH"/>
</dbReference>
<evidence type="ECO:0000256" key="1">
    <source>
        <dbReference type="ARBA" id="ARBA00023125"/>
    </source>
</evidence>
<dbReference type="EMBL" id="FQXK01000013">
    <property type="protein sequence ID" value="SHI16132.1"/>
    <property type="molecule type" value="Genomic_DNA"/>
</dbReference>
<dbReference type="Proteomes" id="UP000184278">
    <property type="component" value="Unassembled WGS sequence"/>
</dbReference>
<dbReference type="STRING" id="1121131.SAMN02745229_01775"/>
<dbReference type="CDD" id="cd00093">
    <property type="entry name" value="HTH_XRE"/>
    <property type="match status" value="1"/>
</dbReference>
<dbReference type="RefSeq" id="WP_073387104.1">
    <property type="nucleotide sequence ID" value="NZ_FQXK01000013.1"/>
</dbReference>
<protein>
    <submittedName>
        <fullName evidence="3">Transcriptional regulator, contains XRE-family HTH domain</fullName>
    </submittedName>
</protein>
<dbReference type="PANTHER" id="PTHR46558:SF11">
    <property type="entry name" value="HTH-TYPE TRANSCRIPTIONAL REGULATOR XRE"/>
    <property type="match status" value="1"/>
</dbReference>
<feature type="domain" description="HTH cro/C1-type" evidence="2">
    <location>
        <begin position="7"/>
        <end position="61"/>
    </location>
</feature>
<dbReference type="AlphaFoldDB" id="A0A1M5YVK7"/>
<dbReference type="Gene3D" id="1.10.260.40">
    <property type="entry name" value="lambda repressor-like DNA-binding domains"/>
    <property type="match status" value="1"/>
</dbReference>
<dbReference type="GO" id="GO:0003677">
    <property type="term" value="F:DNA binding"/>
    <property type="evidence" value="ECO:0007669"/>
    <property type="project" value="UniProtKB-KW"/>
</dbReference>
<reference evidence="4" key="1">
    <citation type="submission" date="2016-11" db="EMBL/GenBank/DDBJ databases">
        <authorList>
            <person name="Varghese N."/>
            <person name="Submissions S."/>
        </authorList>
    </citation>
    <scope>NUCLEOTIDE SEQUENCE [LARGE SCALE GENOMIC DNA]</scope>
    <source>
        <strain evidence="4">DSM 3071</strain>
    </source>
</reference>
<evidence type="ECO:0000313" key="4">
    <source>
        <dbReference type="Proteomes" id="UP000184278"/>
    </source>
</evidence>